<evidence type="ECO:0000313" key="2">
    <source>
        <dbReference type="Proteomes" id="UP001172743"/>
    </source>
</evidence>
<protein>
    <recommendedName>
        <fullName evidence="3">RNA helicase</fullName>
    </recommendedName>
</protein>
<gene>
    <name evidence="1" type="ORF">QYB95_15325</name>
</gene>
<dbReference type="EMBL" id="JAUHTQ010000014">
    <property type="protein sequence ID" value="MDN4494924.1"/>
    <property type="molecule type" value="Genomic_DNA"/>
</dbReference>
<organism evidence="1 2">
    <name type="scientific">Ureibacillus aquaedulcis</name>
    <dbReference type="NCBI Taxonomy" id="3058421"/>
    <lineage>
        <taxon>Bacteria</taxon>
        <taxon>Bacillati</taxon>
        <taxon>Bacillota</taxon>
        <taxon>Bacilli</taxon>
        <taxon>Bacillales</taxon>
        <taxon>Caryophanaceae</taxon>
        <taxon>Ureibacillus</taxon>
    </lineage>
</organism>
<name>A0ABT8GUP1_9BACL</name>
<reference evidence="1" key="1">
    <citation type="submission" date="2023-07" db="EMBL/GenBank/DDBJ databases">
        <title>Ureibacillus sp. isolated from freshwater well.</title>
        <authorList>
            <person name="Kirdat K."/>
            <person name="Bhatt A."/>
            <person name="Teware R."/>
            <person name="Bhavsar Y."/>
            <person name="Yadav A."/>
        </authorList>
    </citation>
    <scope>NUCLEOTIDE SEQUENCE</scope>
    <source>
        <strain evidence="1">BA0131</strain>
    </source>
</reference>
<dbReference type="RefSeq" id="WP_301139246.1">
    <property type="nucleotide sequence ID" value="NZ_JAUHTQ010000014.1"/>
</dbReference>
<accession>A0ABT8GUP1</accession>
<comment type="caution">
    <text evidence="1">The sequence shown here is derived from an EMBL/GenBank/DDBJ whole genome shotgun (WGS) entry which is preliminary data.</text>
</comment>
<proteinExistence type="predicted"/>
<dbReference type="Proteomes" id="UP001172743">
    <property type="component" value="Unassembled WGS sequence"/>
</dbReference>
<keyword evidence="2" id="KW-1185">Reference proteome</keyword>
<evidence type="ECO:0000313" key="1">
    <source>
        <dbReference type="EMBL" id="MDN4494924.1"/>
    </source>
</evidence>
<evidence type="ECO:0008006" key="3">
    <source>
        <dbReference type="Google" id="ProtNLM"/>
    </source>
</evidence>
<sequence>MDETVVATEVKHTKKTINVGLIMPIAEIAGLSEQHWEDVRRIIKESLKDDEKYEMNIRLVSHSDEVRVIQTSIVQNIYYDDIVVIDVSAKNANVMFEFGMRLAFDKPFVVIKDDVTPYIFDTGNIQHLEYPRDLRYTQIETFKVDFKKKVISTLEYALSNPNESMYLEQYGNLKPTKIEEIEVSGIEYIENTLKTIRRDFKRLENNVMNGTKNSNKNFFKIEIDNTEKLYEMVSPIILKYFKDSTYRDVTTTSELVEFVKNTLESRGISYSSYLLQDVIERKVDEVLVDKLPF</sequence>